<dbReference type="PANTHER" id="PTHR37464:SF1">
    <property type="entry name" value="BLL2463 PROTEIN"/>
    <property type="match status" value="1"/>
</dbReference>
<reference evidence="3 4" key="1">
    <citation type="journal article" date="2014" name="Genome Biol. Evol.">
        <title>Acetic acid bacteria genomes reveal functional traits for adaptation to life in insect guts.</title>
        <authorList>
            <person name="Chouaia B."/>
            <person name="Gaiarsa S."/>
            <person name="Crotti E."/>
            <person name="Comandatore F."/>
            <person name="Degli Esposti M."/>
            <person name="Ricci I."/>
            <person name="Alma A."/>
            <person name="Favia G."/>
            <person name="Bandi C."/>
            <person name="Daffonchio D."/>
        </authorList>
    </citation>
    <scope>NUCLEOTIDE SEQUENCE [LARGE SCALE GENOMIC DNA]</scope>
    <source>
        <strain evidence="4">AM169</strain>
    </source>
</reference>
<dbReference type="Pfam" id="PF07584">
    <property type="entry name" value="BatA"/>
    <property type="match status" value="1"/>
</dbReference>
<evidence type="ECO:0000259" key="1">
    <source>
        <dbReference type="Pfam" id="PF07584"/>
    </source>
</evidence>
<dbReference type="NCBIfam" id="TIGR02226">
    <property type="entry name" value="two_anch"/>
    <property type="match status" value="1"/>
</dbReference>
<dbReference type="Gene3D" id="3.40.50.12140">
    <property type="entry name" value="Domain of unknown function DUF4159"/>
    <property type="match status" value="1"/>
</dbReference>
<organism evidence="3 4">
    <name type="scientific">Parasaccharibacter apium</name>
    <dbReference type="NCBI Taxonomy" id="1510841"/>
    <lineage>
        <taxon>Bacteria</taxon>
        <taxon>Pseudomonadati</taxon>
        <taxon>Pseudomonadota</taxon>
        <taxon>Alphaproteobacteria</taxon>
        <taxon>Acetobacterales</taxon>
        <taxon>Acetobacteraceae</taxon>
        <taxon>Parasaccharibacter</taxon>
    </lineage>
</organism>
<dbReference type="CDD" id="cd03143">
    <property type="entry name" value="A4_beta-galactosidase_middle_domain"/>
    <property type="match status" value="1"/>
</dbReference>
<dbReference type="InterPro" id="IPR025297">
    <property type="entry name" value="DUF4159"/>
</dbReference>
<protein>
    <submittedName>
        <fullName evidence="3">FIG003603: membrane protein, putative</fullName>
    </submittedName>
</protein>
<dbReference type="PANTHER" id="PTHR37464">
    <property type="entry name" value="BLL2463 PROTEIN"/>
    <property type="match status" value="1"/>
</dbReference>
<dbReference type="EMBL" id="CBLY010000002">
    <property type="protein sequence ID" value="CDG32804.1"/>
    <property type="molecule type" value="Genomic_DNA"/>
</dbReference>
<accession>A0A7U7G462</accession>
<evidence type="ECO:0000313" key="4">
    <source>
        <dbReference type="Proteomes" id="UP000027590"/>
    </source>
</evidence>
<comment type="caution">
    <text evidence="3">The sequence shown here is derived from an EMBL/GenBank/DDBJ whole genome shotgun (WGS) entry which is preliminary data.</text>
</comment>
<gene>
    <name evidence="3" type="ORF">SACS_0066</name>
</gene>
<evidence type="ECO:0000313" key="3">
    <source>
        <dbReference type="EMBL" id="CDG32804.1"/>
    </source>
</evidence>
<feature type="domain" description="DUF4159" evidence="2">
    <location>
        <begin position="676"/>
        <end position="883"/>
    </location>
</feature>
<dbReference type="InterPro" id="IPR029062">
    <property type="entry name" value="Class_I_gatase-like"/>
</dbReference>
<name>A0A7U7G462_9PROT</name>
<proteinExistence type="predicted"/>
<evidence type="ECO:0000259" key="2">
    <source>
        <dbReference type="Pfam" id="PF13709"/>
    </source>
</evidence>
<feature type="domain" description="Aerotolerance regulator N-terminal" evidence="1">
    <location>
        <begin position="1"/>
        <end position="75"/>
    </location>
</feature>
<dbReference type="InterPro" id="IPR011933">
    <property type="entry name" value="Double_TM_dom"/>
</dbReference>
<reference evidence="3 4" key="2">
    <citation type="journal article" date="2014" name="PLoS ONE">
        <title>Evolution of mitochondria reconstructed from the energy metabolism of living bacteria.</title>
        <authorList>
            <person name="Degli Esposti M."/>
            <person name="Chouaia B."/>
            <person name="Comandatore F."/>
            <person name="Crotti E."/>
            <person name="Sassera D."/>
            <person name="Lievens P.M."/>
            <person name="Daffonchio D."/>
            <person name="Bandi C."/>
        </authorList>
    </citation>
    <scope>NUCLEOTIDE SEQUENCE [LARGE SCALE GENOMIC DNA]</scope>
    <source>
        <strain evidence="4">AM169</strain>
    </source>
</reference>
<dbReference type="SUPFAM" id="SSF52317">
    <property type="entry name" value="Class I glutamine amidotransferase-like"/>
    <property type="match status" value="1"/>
</dbReference>
<dbReference type="Proteomes" id="UP000027590">
    <property type="component" value="Unassembled WGS sequence"/>
</dbReference>
<sequence length="918" mass="99754">MILLSPYLLLFLLLLPALWWLVRAIPPHPRQQRFPSLILLRRLSPVRQDAARTPLWLLLLRMVALALLVLAFARPLHLPGQDQQTPQKLVLILDDDWAATPHWDDRRKNALALGEATLRSGGRVTLLLNTPEADGHMPRPFQPGDRTALQQFLAGLSPHTWPGDRQTLARQLQALAPDLHGATVIALSNGLAQPGDEALRAALQPAHRTEDVRWPRCDLIRLSIRQESQLTAQAETLPDCPEQTRRLLGMTLEKDGHFAVLADTPLPTGTWRTLPDPDHFDAFSLPSVSGPAGMVLLPGRTDQHRVGLLHINGDDTPLTGSGFYLTRALQAVIPYQEGTVDSLLPRHPDIIIATDGTLSDAGLSDILGWVRKGGILIRFAGPELARQSQQTMKDDDAALLPVPLLSGMRQLGGPMSWGSPQKLAPFPADTPFAGLTIPEDATVSRQLLAQPTGDLSRHVWATLTDGTPLVTARQEGGGLIVFFHITPTADWSSLPLSGLFPQMMERLITRTPIMQTKTGTNHTTSDALAPWRVLTLDKTLVPPSPAIRPLPSTTEQPVDALHQAGFYGGAAQHHPLNLADHQPPMADEAALGPIRAAGQATPEQPLWPPLMLLALGLILLDLYLSLGRAGLFRMARNATLSLGAGLLIVTQLQAATTGQPASAPQAPVPPAALAIRLAHIQTGNADTDEAVQQGLEGLTHFLNQRSTTHLDSPVGVVPGQDDLAFYPLLYWPVIPGTHLDPAGKTALAHYLQHNGMILIDEMGAGSAMDGTDGQATRTALRQAMEGLPIPPLARLTDQHTLSHTFYLLHDFPGRIAGQPVYVARQGNNDDSETVSPVIIGNADWAHAWAIDQNGEHPFAVIPDGENQRTLAYRFGFNTIIYALTGNYKNDQRHYPEMLKRLRNGDDDSPDDADESEAP</sequence>
<dbReference type="AlphaFoldDB" id="A0A7U7G462"/>
<dbReference type="InterPro" id="IPR024163">
    <property type="entry name" value="Aerotolerance_reg_N"/>
</dbReference>
<dbReference type="Pfam" id="PF13709">
    <property type="entry name" value="DUF4159"/>
    <property type="match status" value="1"/>
</dbReference>
<dbReference type="RefSeq" id="WP_043557877.1">
    <property type="nucleotide sequence ID" value="NZ_CBLY010000002.1"/>
</dbReference>